<evidence type="ECO:0000259" key="2">
    <source>
        <dbReference type="Pfam" id="PF11796"/>
    </source>
</evidence>
<evidence type="ECO:0000313" key="3">
    <source>
        <dbReference type="EMBL" id="SNR86087.1"/>
    </source>
</evidence>
<dbReference type="Pfam" id="PF11796">
    <property type="entry name" value="DUF3323"/>
    <property type="match status" value="1"/>
</dbReference>
<keyword evidence="4" id="KW-1185">Reference proteome</keyword>
<evidence type="ECO:0000259" key="1">
    <source>
        <dbReference type="Pfam" id="PF09664"/>
    </source>
</evidence>
<dbReference type="Pfam" id="PF09664">
    <property type="entry name" value="DUF2399"/>
    <property type="match status" value="1"/>
</dbReference>
<dbReference type="Proteomes" id="UP000198403">
    <property type="component" value="Unassembled WGS sequence"/>
</dbReference>
<feature type="domain" description="Conserved hypothetical protein CHP02679 N terminus" evidence="2">
    <location>
        <begin position="44"/>
        <end position="258"/>
    </location>
</feature>
<proteinExistence type="predicted"/>
<accession>A0A238ZRP9</accession>
<dbReference type="RefSeq" id="WP_089338563.1">
    <property type="nucleotide sequence ID" value="NZ_FZNO01000032.1"/>
</dbReference>
<name>A0A238ZRP9_9ACTN</name>
<organism evidence="3 4">
    <name type="scientific">Blastococcus mobilis</name>
    <dbReference type="NCBI Taxonomy" id="1938746"/>
    <lineage>
        <taxon>Bacteria</taxon>
        <taxon>Bacillati</taxon>
        <taxon>Actinomycetota</taxon>
        <taxon>Actinomycetes</taxon>
        <taxon>Geodermatophilales</taxon>
        <taxon>Geodermatophilaceae</taxon>
        <taxon>Blastococcus</taxon>
    </lineage>
</organism>
<evidence type="ECO:0000313" key="4">
    <source>
        <dbReference type="Proteomes" id="UP000198403"/>
    </source>
</evidence>
<sequence>MTCTLCGGACRDADLAALLDAPLTWLWEQLAATADRRGDPDLTAGSLRITAPAAAEQRAAAVGLLGGRPLAAGQTRLVELADLAARLHVRGAHLTPGVVAAHAAARPLAVKARARAARASREAELEAALVAALDNCSAAGERLRELSGDIAWAHLRRSGWAARLHALPDAEQLLRTAVAVLAALPAAGARVDRRRLASDHAHDPHALDDGTPVAGLTLALTTAAGATSPGQRARTAWEILGVDWDDLTGGLITVGIHPAAWTLPPHVAVTIPPRELAVCEWPIPTTARTVFVTENPSVAAAAADLVAAEGLSVRLVCTSGTPSAGEVAALARLADAGWAVRVRADFDPAGLTHVTTLLANVAGATPWRMGAADYEASLPADTSARIALDLQKLPDSPWEPELSRTMRAHAAAAYEEALLPVLLSDLRSSDRGDG</sequence>
<dbReference type="InterPro" id="IPR024466">
    <property type="entry name" value="CHP02679_N"/>
</dbReference>
<protein>
    <submittedName>
        <fullName evidence="3">TIGR02679 family protein</fullName>
    </submittedName>
</protein>
<reference evidence="3 4" key="1">
    <citation type="submission" date="2017-06" db="EMBL/GenBank/DDBJ databases">
        <authorList>
            <person name="Kim H.J."/>
            <person name="Triplett B.A."/>
        </authorList>
    </citation>
    <scope>NUCLEOTIDE SEQUENCE [LARGE SCALE GENOMIC DNA]</scope>
    <source>
        <strain evidence="3 4">DSM 44272</strain>
    </source>
</reference>
<feature type="domain" description="DUF2399" evidence="1">
    <location>
        <begin position="270"/>
        <end position="426"/>
    </location>
</feature>
<dbReference type="EMBL" id="FZNO01000032">
    <property type="protein sequence ID" value="SNR86087.1"/>
    <property type="molecule type" value="Genomic_DNA"/>
</dbReference>
<dbReference type="AlphaFoldDB" id="A0A238ZRP9"/>
<dbReference type="InterPro" id="IPR024465">
    <property type="entry name" value="DUF2399"/>
</dbReference>
<dbReference type="OrthoDB" id="8188786at2"/>
<gene>
    <name evidence="3" type="ORF">SAMN06272737_13226</name>
</gene>